<gene>
    <name evidence="2" type="ORF">GCM10011511_00120</name>
</gene>
<protein>
    <recommendedName>
        <fullName evidence="1">DUF6734 domain-containing protein</fullName>
    </recommendedName>
</protein>
<sequence length="279" mass="32413">MLDTRLPKADMRLNGGWPSRIYNYFSWSYSCLLLKKQYDDVEIVTDEFGKSILIDKLQLPYSNVVVRLDELNKYDSLLWALGKVYCYSLQKEPFIHVDGDIFIYDKFRPDLENAGIVAQNIETEYEIEVSVEFSSIPDYLEGRLTPGKTTQQYNMGTFGGNDIDLIHQYTKEAFSFVEKNYIGILASPTGKINCIFEQVLLFHYLAEKKIPVSCIFDPHPNLPENTFFFNPGPIAENYIHLAGSLKEYLFYYKTLEIRLANEFPDVYQKILRLYAAMEI</sequence>
<reference evidence="2" key="2">
    <citation type="submission" date="2020-09" db="EMBL/GenBank/DDBJ databases">
        <authorList>
            <person name="Sun Q."/>
            <person name="Zhou Y."/>
        </authorList>
    </citation>
    <scope>NUCLEOTIDE SEQUENCE</scope>
    <source>
        <strain evidence="2">CGMCC 1.15448</strain>
    </source>
</reference>
<dbReference type="Pfam" id="PF20508">
    <property type="entry name" value="DUF6734"/>
    <property type="match status" value="1"/>
</dbReference>
<dbReference type="RefSeq" id="WP_188927357.1">
    <property type="nucleotide sequence ID" value="NZ_BMJC01000001.1"/>
</dbReference>
<dbReference type="AlphaFoldDB" id="A0A8J2XPL7"/>
<reference evidence="2" key="1">
    <citation type="journal article" date="2014" name="Int. J. Syst. Evol. Microbiol.">
        <title>Complete genome sequence of Corynebacterium casei LMG S-19264T (=DSM 44701T), isolated from a smear-ripened cheese.</title>
        <authorList>
            <consortium name="US DOE Joint Genome Institute (JGI-PGF)"/>
            <person name="Walter F."/>
            <person name="Albersmeier A."/>
            <person name="Kalinowski J."/>
            <person name="Ruckert C."/>
        </authorList>
    </citation>
    <scope>NUCLEOTIDE SEQUENCE</scope>
    <source>
        <strain evidence="2">CGMCC 1.15448</strain>
    </source>
</reference>
<dbReference type="EMBL" id="BMJC01000001">
    <property type="protein sequence ID" value="GGA81131.1"/>
    <property type="molecule type" value="Genomic_DNA"/>
</dbReference>
<proteinExistence type="predicted"/>
<evidence type="ECO:0000313" key="3">
    <source>
        <dbReference type="Proteomes" id="UP000607559"/>
    </source>
</evidence>
<feature type="domain" description="DUF6734" evidence="1">
    <location>
        <begin position="10"/>
        <end position="272"/>
    </location>
</feature>
<name>A0A8J2XPL7_9BACT</name>
<comment type="caution">
    <text evidence="2">The sequence shown here is derived from an EMBL/GenBank/DDBJ whole genome shotgun (WGS) entry which is preliminary data.</text>
</comment>
<dbReference type="PROSITE" id="PS51257">
    <property type="entry name" value="PROKAR_LIPOPROTEIN"/>
    <property type="match status" value="1"/>
</dbReference>
<accession>A0A8J2XPL7</accession>
<keyword evidence="3" id="KW-1185">Reference proteome</keyword>
<evidence type="ECO:0000313" key="2">
    <source>
        <dbReference type="EMBL" id="GGA81131.1"/>
    </source>
</evidence>
<organism evidence="2 3">
    <name type="scientific">Puia dinghuensis</name>
    <dbReference type="NCBI Taxonomy" id="1792502"/>
    <lineage>
        <taxon>Bacteria</taxon>
        <taxon>Pseudomonadati</taxon>
        <taxon>Bacteroidota</taxon>
        <taxon>Chitinophagia</taxon>
        <taxon>Chitinophagales</taxon>
        <taxon>Chitinophagaceae</taxon>
        <taxon>Puia</taxon>
    </lineage>
</organism>
<dbReference type="InterPro" id="IPR046621">
    <property type="entry name" value="DUF6734"/>
</dbReference>
<dbReference type="Proteomes" id="UP000607559">
    <property type="component" value="Unassembled WGS sequence"/>
</dbReference>
<evidence type="ECO:0000259" key="1">
    <source>
        <dbReference type="Pfam" id="PF20508"/>
    </source>
</evidence>